<protein>
    <recommendedName>
        <fullName evidence="3">Abi family protein</fullName>
    </recommendedName>
</protein>
<dbReference type="RefSeq" id="WP_039930008.1">
    <property type="nucleotide sequence ID" value="NZ_WEHX01000040.1"/>
</dbReference>
<organism evidence="1 2">
    <name type="scientific">Sutterella seckii</name>
    <dbReference type="NCBI Taxonomy" id="1944635"/>
    <lineage>
        <taxon>Bacteria</taxon>
        <taxon>Pseudomonadati</taxon>
        <taxon>Pseudomonadota</taxon>
        <taxon>Betaproteobacteria</taxon>
        <taxon>Burkholderiales</taxon>
        <taxon>Sutterellaceae</taxon>
        <taxon>Sutterella</taxon>
    </lineage>
</organism>
<reference evidence="1 2" key="1">
    <citation type="submission" date="2019-10" db="EMBL/GenBank/DDBJ databases">
        <title>Genome diversity of Sutterella seckii.</title>
        <authorList>
            <person name="Chaplin A.V."/>
            <person name="Sokolova S.R."/>
            <person name="Mosin K.A."/>
            <person name="Ivanova E.L."/>
            <person name="Kochetkova T.O."/>
            <person name="Goltsov A.Y."/>
            <person name="Trofimov D.Y."/>
            <person name="Efimov B.A."/>
        </authorList>
    </citation>
    <scope>NUCLEOTIDE SEQUENCE [LARGE SCALE GENOMIC DNA]</scope>
    <source>
        <strain evidence="1 2">ASD393</strain>
    </source>
</reference>
<gene>
    <name evidence="1" type="ORF">GBM95_07000</name>
</gene>
<proteinExistence type="predicted"/>
<comment type="caution">
    <text evidence="1">The sequence shown here is derived from an EMBL/GenBank/DDBJ whole genome shotgun (WGS) entry which is preliminary data.</text>
</comment>
<dbReference type="EMBL" id="WEHX01000040">
    <property type="protein sequence ID" value="KAB7659400.1"/>
    <property type="molecule type" value="Genomic_DNA"/>
</dbReference>
<accession>A0A6I1EIN2</accession>
<evidence type="ECO:0000313" key="2">
    <source>
        <dbReference type="Proteomes" id="UP000430564"/>
    </source>
</evidence>
<name>A0A6I1EIN2_9BURK</name>
<evidence type="ECO:0008006" key="3">
    <source>
        <dbReference type="Google" id="ProtNLM"/>
    </source>
</evidence>
<dbReference type="Proteomes" id="UP000430564">
    <property type="component" value="Unassembled WGS sequence"/>
</dbReference>
<dbReference type="OrthoDB" id="9813050at2"/>
<dbReference type="AlphaFoldDB" id="A0A6I1EIN2"/>
<sequence length="228" mass="26224">MSRDQIKYDEVSQALSGARLGTYLRYSKNDVAGAFQLHHVNAQLAASFWEPLELFEVVLRNRLADCLTQTFGSNWPVQPVFARVITKEARSILEEGIQDAQRAKGEAVTTDDIVSSLKFAFWEKILNKKLHNLIWKSTLPSRYPLFGRDAEALRMELQTATHQIRCFRNRVAHHEPIINEDLWRQYKRIHRILRYSFPGLASWLNSCQTVQQGLDQLKSVLAGLSKSL</sequence>
<evidence type="ECO:0000313" key="1">
    <source>
        <dbReference type="EMBL" id="KAB7659400.1"/>
    </source>
</evidence>